<reference evidence="1 2" key="1">
    <citation type="journal article" date="2010" name="Proc. Natl. Acad. Sci. U.S.A.">
        <title>Insights into evolution of multicellular fungi from the assembled chromosomes of the mushroom Coprinopsis cinerea (Coprinus cinereus).</title>
        <authorList>
            <person name="Stajich J.E."/>
            <person name="Wilke S.K."/>
            <person name="Ahren D."/>
            <person name="Au C.H."/>
            <person name="Birren B.W."/>
            <person name="Borodovsky M."/>
            <person name="Burns C."/>
            <person name="Canback B."/>
            <person name="Casselton L.A."/>
            <person name="Cheng C.K."/>
            <person name="Deng J."/>
            <person name="Dietrich F.S."/>
            <person name="Fargo D.C."/>
            <person name="Farman M.L."/>
            <person name="Gathman A.C."/>
            <person name="Goldberg J."/>
            <person name="Guigo R."/>
            <person name="Hoegger P.J."/>
            <person name="Hooker J.B."/>
            <person name="Huggins A."/>
            <person name="James T.Y."/>
            <person name="Kamada T."/>
            <person name="Kilaru S."/>
            <person name="Kodira C."/>
            <person name="Kues U."/>
            <person name="Kupfer D."/>
            <person name="Kwan H.S."/>
            <person name="Lomsadze A."/>
            <person name="Li W."/>
            <person name="Lilly W.W."/>
            <person name="Ma L.J."/>
            <person name="Mackey A.J."/>
            <person name="Manning G."/>
            <person name="Martin F."/>
            <person name="Muraguchi H."/>
            <person name="Natvig D.O."/>
            <person name="Palmerini H."/>
            <person name="Ramesh M.A."/>
            <person name="Rehmeyer C.J."/>
            <person name="Roe B.A."/>
            <person name="Shenoy N."/>
            <person name="Stanke M."/>
            <person name="Ter-Hovhannisyan V."/>
            <person name="Tunlid A."/>
            <person name="Velagapudi R."/>
            <person name="Vision T.J."/>
            <person name="Zeng Q."/>
            <person name="Zolan M.E."/>
            <person name="Pukkila P.J."/>
        </authorList>
    </citation>
    <scope>NUCLEOTIDE SEQUENCE [LARGE SCALE GENOMIC DNA]</scope>
    <source>
        <strain evidence="2">Okayama-7 / 130 / ATCC MYA-4618 / FGSC 9003</strain>
    </source>
</reference>
<dbReference type="GeneID" id="6015035"/>
<protein>
    <submittedName>
        <fullName evidence="1">Uncharacterized protein</fullName>
    </submittedName>
</protein>
<proteinExistence type="predicted"/>
<dbReference type="eggNOG" id="ENOG502SX7P">
    <property type="taxonomic scope" value="Eukaryota"/>
</dbReference>
<keyword evidence="2" id="KW-1185">Reference proteome</keyword>
<name>A8P314_COPC7</name>
<dbReference type="RefSeq" id="XP_001838446.2">
    <property type="nucleotide sequence ID" value="XM_001838394.2"/>
</dbReference>
<sequence length="88" mass="10111">MTAIRETREETGLKVERVLGVFDGFEYTTKKGVNIQFNLVVQVECGAEETEPRVTLNPLEHDHHVWVDPSDDFVSMYPMSETVDIWTP</sequence>
<dbReference type="AlphaFoldDB" id="A8P314"/>
<dbReference type="KEGG" id="cci:CC1G_09074"/>
<dbReference type="Proteomes" id="UP000001861">
    <property type="component" value="Unassembled WGS sequence"/>
</dbReference>
<dbReference type="InParanoid" id="A8P314"/>
<dbReference type="Gene3D" id="3.90.79.10">
    <property type="entry name" value="Nucleoside Triphosphate Pyrophosphohydrolase"/>
    <property type="match status" value="1"/>
</dbReference>
<dbReference type="OMA" id="QAFAWVV"/>
<dbReference type="OrthoDB" id="276276at2759"/>
<organism evidence="1 2">
    <name type="scientific">Coprinopsis cinerea (strain Okayama-7 / 130 / ATCC MYA-4618 / FGSC 9003)</name>
    <name type="common">Inky cap fungus</name>
    <name type="synonym">Hormographiella aspergillata</name>
    <dbReference type="NCBI Taxonomy" id="240176"/>
    <lineage>
        <taxon>Eukaryota</taxon>
        <taxon>Fungi</taxon>
        <taxon>Dikarya</taxon>
        <taxon>Basidiomycota</taxon>
        <taxon>Agaricomycotina</taxon>
        <taxon>Agaricomycetes</taxon>
        <taxon>Agaricomycetidae</taxon>
        <taxon>Agaricales</taxon>
        <taxon>Agaricineae</taxon>
        <taxon>Psathyrellaceae</taxon>
        <taxon>Coprinopsis</taxon>
    </lineage>
</organism>
<comment type="caution">
    <text evidence="1">The sequence shown here is derived from an EMBL/GenBank/DDBJ whole genome shotgun (WGS) entry which is preliminary data.</text>
</comment>
<dbReference type="VEuPathDB" id="FungiDB:CC1G_09074"/>
<gene>
    <name evidence="1" type="ORF">CC1G_09074</name>
</gene>
<dbReference type="SUPFAM" id="SSF55811">
    <property type="entry name" value="Nudix"/>
    <property type="match status" value="1"/>
</dbReference>
<evidence type="ECO:0000313" key="1">
    <source>
        <dbReference type="EMBL" id="EAU83380.2"/>
    </source>
</evidence>
<accession>A8P314</accession>
<evidence type="ECO:0000313" key="2">
    <source>
        <dbReference type="Proteomes" id="UP000001861"/>
    </source>
</evidence>
<dbReference type="HOGENOM" id="CLU_2468998_0_0_1"/>
<dbReference type="EMBL" id="AACS02000004">
    <property type="protein sequence ID" value="EAU83380.2"/>
    <property type="molecule type" value="Genomic_DNA"/>
</dbReference>
<dbReference type="InterPro" id="IPR015797">
    <property type="entry name" value="NUDIX_hydrolase-like_dom_sf"/>
</dbReference>
<dbReference type="STRING" id="240176.A8P314"/>